<feature type="transmembrane region" description="Helical" evidence="7">
    <location>
        <begin position="131"/>
        <end position="148"/>
    </location>
</feature>
<accession>A0A211YYV1</accession>
<dbReference type="InterPro" id="IPR000515">
    <property type="entry name" value="MetI-like"/>
</dbReference>
<evidence type="ECO:0000313" key="9">
    <source>
        <dbReference type="EMBL" id="OWJ58057.1"/>
    </source>
</evidence>
<keyword evidence="5 7" id="KW-1133">Transmembrane helix</keyword>
<comment type="caution">
    <text evidence="9">The sequence shown here is derived from an EMBL/GenBank/DDBJ whole genome shotgun (WGS) entry which is preliminary data.</text>
</comment>
<dbReference type="Proteomes" id="UP000196655">
    <property type="component" value="Unassembled WGS sequence"/>
</dbReference>
<organism evidence="9 10">
    <name type="scientific">Inquilinus limosus</name>
    <dbReference type="NCBI Taxonomy" id="171674"/>
    <lineage>
        <taxon>Bacteria</taxon>
        <taxon>Pseudomonadati</taxon>
        <taxon>Pseudomonadota</taxon>
        <taxon>Alphaproteobacteria</taxon>
        <taxon>Rhodospirillales</taxon>
        <taxon>Rhodospirillaceae</taxon>
        <taxon>Inquilinus</taxon>
    </lineage>
</organism>
<keyword evidence="4 7" id="KW-0812">Transmembrane</keyword>
<keyword evidence="2 7" id="KW-0813">Transport</keyword>
<evidence type="ECO:0000256" key="6">
    <source>
        <dbReference type="ARBA" id="ARBA00023136"/>
    </source>
</evidence>
<feature type="transmembrane region" description="Helical" evidence="7">
    <location>
        <begin position="71"/>
        <end position="92"/>
    </location>
</feature>
<evidence type="ECO:0000256" key="5">
    <source>
        <dbReference type="ARBA" id="ARBA00022989"/>
    </source>
</evidence>
<dbReference type="AlphaFoldDB" id="A0A211YYV1"/>
<evidence type="ECO:0000256" key="7">
    <source>
        <dbReference type="RuleBase" id="RU363032"/>
    </source>
</evidence>
<dbReference type="STRING" id="1122125.GCA_000423185_02026"/>
<dbReference type="InterPro" id="IPR035906">
    <property type="entry name" value="MetI-like_sf"/>
</dbReference>
<dbReference type="Pfam" id="PF00528">
    <property type="entry name" value="BPD_transp_1"/>
    <property type="match status" value="1"/>
</dbReference>
<dbReference type="GO" id="GO:0005886">
    <property type="term" value="C:plasma membrane"/>
    <property type="evidence" value="ECO:0007669"/>
    <property type="project" value="UniProtKB-SubCell"/>
</dbReference>
<dbReference type="PROSITE" id="PS50928">
    <property type="entry name" value="ABC_TM1"/>
    <property type="match status" value="1"/>
</dbReference>
<dbReference type="SUPFAM" id="SSF161098">
    <property type="entry name" value="MetI-like"/>
    <property type="match status" value="1"/>
</dbReference>
<feature type="transmembrane region" description="Helical" evidence="7">
    <location>
        <begin position="104"/>
        <end position="125"/>
    </location>
</feature>
<feature type="domain" description="ABC transmembrane type-1" evidence="8">
    <location>
        <begin position="67"/>
        <end position="247"/>
    </location>
</feature>
<proteinExistence type="inferred from homology"/>
<dbReference type="Gene3D" id="1.10.3720.10">
    <property type="entry name" value="MetI-like"/>
    <property type="match status" value="1"/>
</dbReference>
<evidence type="ECO:0000259" key="8">
    <source>
        <dbReference type="PROSITE" id="PS50928"/>
    </source>
</evidence>
<dbReference type="PANTHER" id="PTHR30151:SF38">
    <property type="entry name" value="ALIPHATIC SULFONATES TRANSPORT PERMEASE PROTEIN SSUC-RELATED"/>
    <property type="match status" value="1"/>
</dbReference>
<evidence type="ECO:0000313" key="10">
    <source>
        <dbReference type="Proteomes" id="UP000196655"/>
    </source>
</evidence>
<comment type="similarity">
    <text evidence="7">Belongs to the binding-protein-dependent transport system permease family.</text>
</comment>
<keyword evidence="6 7" id="KW-0472">Membrane</keyword>
<protein>
    <submittedName>
        <fullName evidence="9">ABC transporter permease</fullName>
    </submittedName>
</protein>
<dbReference type="CDD" id="cd06261">
    <property type="entry name" value="TM_PBP2"/>
    <property type="match status" value="1"/>
</dbReference>
<feature type="transmembrane region" description="Helical" evidence="7">
    <location>
        <begin position="21"/>
        <end position="39"/>
    </location>
</feature>
<sequence length="261" mass="27934">MAASASPAAAATAPGPRRWRGLLSLAILVVIWQVAALLADSAVLPPPAEVAASAWQHMVEGDLPYNVAVTLARVLAAFAAAMLLGTAIGIALGRSRLLDELFDGWVVIALNMPALVTIVLCYVWFGLNEWAAVIAVAVNKAPLVVAITREGARALDRPLMEMAQLFDVPRGRVLRRIVLPQLAPSLMAAARSGLALTWKIVLVVELLGRPDGVGFQIRSFFNFFDIAGILAYTLVFIAVILAIEAFILQPLDRAAGRWRSP</sequence>
<dbReference type="GO" id="GO:0055085">
    <property type="term" value="P:transmembrane transport"/>
    <property type="evidence" value="ECO:0007669"/>
    <property type="project" value="InterPro"/>
</dbReference>
<feature type="transmembrane region" description="Helical" evidence="7">
    <location>
        <begin position="221"/>
        <end position="248"/>
    </location>
</feature>
<evidence type="ECO:0000256" key="2">
    <source>
        <dbReference type="ARBA" id="ARBA00022448"/>
    </source>
</evidence>
<dbReference type="OrthoDB" id="8443696at2"/>
<evidence type="ECO:0000256" key="3">
    <source>
        <dbReference type="ARBA" id="ARBA00022475"/>
    </source>
</evidence>
<keyword evidence="3" id="KW-1003">Cell membrane</keyword>
<comment type="subcellular location">
    <subcellularLocation>
        <location evidence="1 7">Cell membrane</location>
        <topology evidence="1 7">Multi-pass membrane protein</topology>
    </subcellularLocation>
</comment>
<gene>
    <name evidence="9" type="ORF">BWR60_33785</name>
</gene>
<name>A0A211YYV1_9PROT</name>
<dbReference type="EMBL" id="NHON01000141">
    <property type="protein sequence ID" value="OWJ58057.1"/>
    <property type="molecule type" value="Genomic_DNA"/>
</dbReference>
<evidence type="ECO:0000256" key="1">
    <source>
        <dbReference type="ARBA" id="ARBA00004651"/>
    </source>
</evidence>
<reference evidence="10" key="1">
    <citation type="submission" date="2017-05" db="EMBL/GenBank/DDBJ databases">
        <authorList>
            <person name="Macchi M."/>
            <person name="Festa S."/>
            <person name="Coppotelli B.M."/>
            <person name="Morelli I.S."/>
        </authorList>
    </citation>
    <scope>NUCLEOTIDE SEQUENCE [LARGE SCALE GENOMIC DNA]</scope>
    <source>
        <strain evidence="10">I</strain>
    </source>
</reference>
<keyword evidence="10" id="KW-1185">Reference proteome</keyword>
<evidence type="ECO:0000256" key="4">
    <source>
        <dbReference type="ARBA" id="ARBA00022692"/>
    </source>
</evidence>
<dbReference type="PANTHER" id="PTHR30151">
    <property type="entry name" value="ALKANE SULFONATE ABC TRANSPORTER-RELATED, MEMBRANE SUBUNIT"/>
    <property type="match status" value="1"/>
</dbReference>